<dbReference type="GO" id="GO:0005524">
    <property type="term" value="F:ATP binding"/>
    <property type="evidence" value="ECO:0007669"/>
    <property type="project" value="UniProtKB-KW"/>
</dbReference>
<dbReference type="Gene3D" id="3.40.50.300">
    <property type="entry name" value="P-loop containing nucleotide triphosphate hydrolases"/>
    <property type="match status" value="1"/>
</dbReference>
<keyword evidence="4" id="KW-1185">Reference proteome</keyword>
<evidence type="ECO:0000313" key="4">
    <source>
        <dbReference type="Proteomes" id="UP000267251"/>
    </source>
</evidence>
<dbReference type="Proteomes" id="UP000267251">
    <property type="component" value="Unassembled WGS sequence"/>
</dbReference>
<dbReference type="GO" id="GO:0016226">
    <property type="term" value="P:iron-sulfur cluster assembly"/>
    <property type="evidence" value="ECO:0007669"/>
    <property type="project" value="InterPro"/>
</dbReference>
<evidence type="ECO:0000256" key="2">
    <source>
        <dbReference type="ARBA" id="ARBA00022840"/>
    </source>
</evidence>
<proteinExistence type="predicted"/>
<keyword evidence="1" id="KW-0547">Nucleotide-binding</keyword>
<accession>A0A4P9XZ86</accession>
<dbReference type="SUPFAM" id="SSF52540">
    <property type="entry name" value="P-loop containing nucleoside triphosphate hydrolases"/>
    <property type="match status" value="1"/>
</dbReference>
<name>A0A4P9XZ86_9FUNG</name>
<dbReference type="InterPro" id="IPR027417">
    <property type="entry name" value="P-loop_NTPase"/>
</dbReference>
<sequence length="123" mass="13423">QLIYGVRWEPLDVLFLDMPPGTGDLHLSLCQQIGLDGAVVVTTPQDVALEDVRRGIGMYEKFGIHIYGVVENMSYFHCPNCQHHSHIFGSGGGDRLAKEYGIPMLGAVPLAEQVRSSSDQGTP</sequence>
<reference evidence="4" key="1">
    <citation type="journal article" date="2018" name="Nat. Microbiol.">
        <title>Leveraging single-cell genomics to expand the fungal tree of life.</title>
        <authorList>
            <person name="Ahrendt S.R."/>
            <person name="Quandt C.A."/>
            <person name="Ciobanu D."/>
            <person name="Clum A."/>
            <person name="Salamov A."/>
            <person name="Andreopoulos B."/>
            <person name="Cheng J.F."/>
            <person name="Woyke T."/>
            <person name="Pelin A."/>
            <person name="Henrissat B."/>
            <person name="Reynolds N.K."/>
            <person name="Benny G.L."/>
            <person name="Smith M.E."/>
            <person name="James T.Y."/>
            <person name="Grigoriev I.V."/>
        </authorList>
    </citation>
    <scope>NUCLEOTIDE SEQUENCE [LARGE SCALE GENOMIC DNA]</scope>
</reference>
<dbReference type="PANTHER" id="PTHR42961:SF2">
    <property type="entry name" value="IRON-SULFUR PROTEIN NUBPL"/>
    <property type="match status" value="1"/>
</dbReference>
<dbReference type="OrthoDB" id="1741334at2759"/>
<feature type="non-terminal residue" evidence="3">
    <location>
        <position position="1"/>
    </location>
</feature>
<dbReference type="PANTHER" id="PTHR42961">
    <property type="entry name" value="IRON-SULFUR PROTEIN NUBPL"/>
    <property type="match status" value="1"/>
</dbReference>
<dbReference type="Pfam" id="PF10609">
    <property type="entry name" value="ParA"/>
    <property type="match status" value="1"/>
</dbReference>
<dbReference type="EMBL" id="KZ988647">
    <property type="protein sequence ID" value="RKP11798.1"/>
    <property type="molecule type" value="Genomic_DNA"/>
</dbReference>
<evidence type="ECO:0000313" key="3">
    <source>
        <dbReference type="EMBL" id="RKP11798.1"/>
    </source>
</evidence>
<dbReference type="InterPro" id="IPR033756">
    <property type="entry name" value="YlxH/NBP35"/>
</dbReference>
<keyword evidence="2" id="KW-0067">ATP-binding</keyword>
<evidence type="ECO:0000256" key="1">
    <source>
        <dbReference type="ARBA" id="ARBA00022741"/>
    </source>
</evidence>
<dbReference type="AlphaFoldDB" id="A0A4P9XZ86"/>
<dbReference type="GO" id="GO:0051539">
    <property type="term" value="F:4 iron, 4 sulfur cluster binding"/>
    <property type="evidence" value="ECO:0007669"/>
    <property type="project" value="TreeGrafter"/>
</dbReference>
<feature type="non-terminal residue" evidence="3">
    <location>
        <position position="123"/>
    </location>
</feature>
<organism evidence="3 4">
    <name type="scientific">Piptocephalis cylindrospora</name>
    <dbReference type="NCBI Taxonomy" id="1907219"/>
    <lineage>
        <taxon>Eukaryota</taxon>
        <taxon>Fungi</taxon>
        <taxon>Fungi incertae sedis</taxon>
        <taxon>Zoopagomycota</taxon>
        <taxon>Zoopagomycotina</taxon>
        <taxon>Zoopagomycetes</taxon>
        <taxon>Zoopagales</taxon>
        <taxon>Piptocephalidaceae</taxon>
        <taxon>Piptocephalis</taxon>
    </lineage>
</organism>
<protein>
    <submittedName>
        <fullName evidence="3">ParA/MinD ATPase like-domain-containing protein</fullName>
    </submittedName>
</protein>
<gene>
    <name evidence="3" type="ORF">BJ684DRAFT_1352</name>
</gene>
<dbReference type="InterPro" id="IPR044304">
    <property type="entry name" value="NUBPL-like"/>
</dbReference>